<dbReference type="GO" id="GO:0005524">
    <property type="term" value="F:ATP binding"/>
    <property type="evidence" value="ECO:0007669"/>
    <property type="project" value="UniProtKB-KW"/>
</dbReference>
<dbReference type="Gene3D" id="3.30.565.10">
    <property type="entry name" value="Histidine kinase-like ATPase, C-terminal domain"/>
    <property type="match status" value="1"/>
</dbReference>
<evidence type="ECO:0000313" key="9">
    <source>
        <dbReference type="EMBL" id="GAA4376803.1"/>
    </source>
</evidence>
<dbReference type="EMBL" id="BAABHA010000002">
    <property type="protein sequence ID" value="GAA4376803.1"/>
    <property type="molecule type" value="Genomic_DNA"/>
</dbReference>
<keyword evidence="7" id="KW-0472">Membrane</keyword>
<dbReference type="SUPFAM" id="SSF47384">
    <property type="entry name" value="Homodimeric domain of signal transducing histidine kinase"/>
    <property type="match status" value="1"/>
</dbReference>
<keyword evidence="3" id="KW-0597">Phosphoprotein</keyword>
<feature type="domain" description="Histidine kinase" evidence="8">
    <location>
        <begin position="147"/>
        <end position="368"/>
    </location>
</feature>
<dbReference type="CDD" id="cd00075">
    <property type="entry name" value="HATPase"/>
    <property type="match status" value="1"/>
</dbReference>
<feature type="transmembrane region" description="Helical" evidence="7">
    <location>
        <begin position="56"/>
        <end position="76"/>
    </location>
</feature>
<keyword evidence="7" id="KW-0812">Transmembrane</keyword>
<name>A0ABP8IX60_9BACT</name>
<dbReference type="CDD" id="cd00082">
    <property type="entry name" value="HisKA"/>
    <property type="match status" value="1"/>
</dbReference>
<accession>A0ABP8IX60</accession>
<evidence type="ECO:0000313" key="10">
    <source>
        <dbReference type="Proteomes" id="UP001500454"/>
    </source>
</evidence>
<keyword evidence="7" id="KW-1133">Transmembrane helix</keyword>
<keyword evidence="9" id="KW-0067">ATP-binding</keyword>
<dbReference type="InterPro" id="IPR005467">
    <property type="entry name" value="His_kinase_dom"/>
</dbReference>
<dbReference type="Pfam" id="PF00512">
    <property type="entry name" value="HisKA"/>
    <property type="match status" value="1"/>
</dbReference>
<evidence type="ECO:0000256" key="3">
    <source>
        <dbReference type="ARBA" id="ARBA00022553"/>
    </source>
</evidence>
<sequence length="373" mass="42185">MRRDDDGAVFSAHDSSLPFVFNLNLSSRVIAILIALLVGGVLTFFAYMAPTLPFEQAMLAGGITVAACFLLVYLSFEALMFREINNIYAGLEHVKRKEFRRLSNKFLFRPEPLKRMREEILDMAVRRQHEIDELRRLQQLRSDFLADVSHELKTPIFAAQGFVHTVLDAGEDEEFIREKFLLKAASSLDALDALVQDLVTISQLEKGVVRMRRQVFDLALLVREIFEQLELKAAKRGVTLELLPATLPTEGVRVLADRNRIRQVLINLIDNALKYGREQGQVTVTLHEASKSVRIAVSDDGEGIPEEHQRRIFERFYRIDKSRSRDSGGSGLGLAISKHIVEAHKSTIRVRSAVGQGTTLEFKLAKPRTPAYD</sequence>
<dbReference type="PRINTS" id="PR00344">
    <property type="entry name" value="BCTRLSENSOR"/>
</dbReference>
<dbReference type="PANTHER" id="PTHR43711">
    <property type="entry name" value="TWO-COMPONENT HISTIDINE KINASE"/>
    <property type="match status" value="1"/>
</dbReference>
<evidence type="ECO:0000256" key="6">
    <source>
        <dbReference type="ARBA" id="ARBA00023012"/>
    </source>
</evidence>
<evidence type="ECO:0000256" key="5">
    <source>
        <dbReference type="ARBA" id="ARBA00022777"/>
    </source>
</evidence>
<evidence type="ECO:0000256" key="4">
    <source>
        <dbReference type="ARBA" id="ARBA00022679"/>
    </source>
</evidence>
<dbReference type="Gene3D" id="1.10.287.130">
    <property type="match status" value="1"/>
</dbReference>
<dbReference type="Proteomes" id="UP001500454">
    <property type="component" value="Unassembled WGS sequence"/>
</dbReference>
<dbReference type="InterPro" id="IPR003594">
    <property type="entry name" value="HATPase_dom"/>
</dbReference>
<dbReference type="InterPro" id="IPR036097">
    <property type="entry name" value="HisK_dim/P_sf"/>
</dbReference>
<dbReference type="PANTHER" id="PTHR43711:SF1">
    <property type="entry name" value="HISTIDINE KINASE 1"/>
    <property type="match status" value="1"/>
</dbReference>
<comment type="caution">
    <text evidence="9">The sequence shown here is derived from an EMBL/GenBank/DDBJ whole genome shotgun (WGS) entry which is preliminary data.</text>
</comment>
<evidence type="ECO:0000256" key="2">
    <source>
        <dbReference type="ARBA" id="ARBA00012438"/>
    </source>
</evidence>
<keyword evidence="4" id="KW-0808">Transferase</keyword>
<dbReference type="InterPro" id="IPR050736">
    <property type="entry name" value="Sensor_HK_Regulatory"/>
</dbReference>
<keyword evidence="10" id="KW-1185">Reference proteome</keyword>
<comment type="catalytic activity">
    <reaction evidence="1">
        <text>ATP + protein L-histidine = ADP + protein N-phospho-L-histidine.</text>
        <dbReference type="EC" id="2.7.13.3"/>
    </reaction>
</comment>
<dbReference type="EC" id="2.7.13.3" evidence="2"/>
<dbReference type="SMART" id="SM00388">
    <property type="entry name" value="HisKA"/>
    <property type="match status" value="1"/>
</dbReference>
<feature type="transmembrane region" description="Helical" evidence="7">
    <location>
        <begin position="29"/>
        <end position="50"/>
    </location>
</feature>
<keyword evidence="6" id="KW-0902">Two-component regulatory system</keyword>
<reference evidence="10" key="1">
    <citation type="journal article" date="2019" name="Int. J. Syst. Evol. Microbiol.">
        <title>The Global Catalogue of Microorganisms (GCM) 10K type strain sequencing project: providing services to taxonomists for standard genome sequencing and annotation.</title>
        <authorList>
            <consortium name="The Broad Institute Genomics Platform"/>
            <consortium name="The Broad Institute Genome Sequencing Center for Infectious Disease"/>
            <person name="Wu L."/>
            <person name="Ma J."/>
        </authorList>
    </citation>
    <scope>NUCLEOTIDE SEQUENCE [LARGE SCALE GENOMIC DNA]</scope>
    <source>
        <strain evidence="10">JCM 17924</strain>
    </source>
</reference>
<keyword evidence="9" id="KW-0547">Nucleotide-binding</keyword>
<protein>
    <recommendedName>
        <fullName evidence="2">histidine kinase</fullName>
        <ecNumber evidence="2">2.7.13.3</ecNumber>
    </recommendedName>
</protein>
<organism evidence="9 10">
    <name type="scientific">Hymenobacter koreensis</name>
    <dbReference type="NCBI Taxonomy" id="1084523"/>
    <lineage>
        <taxon>Bacteria</taxon>
        <taxon>Pseudomonadati</taxon>
        <taxon>Bacteroidota</taxon>
        <taxon>Cytophagia</taxon>
        <taxon>Cytophagales</taxon>
        <taxon>Hymenobacteraceae</taxon>
        <taxon>Hymenobacter</taxon>
    </lineage>
</organism>
<evidence type="ECO:0000256" key="7">
    <source>
        <dbReference type="SAM" id="Phobius"/>
    </source>
</evidence>
<gene>
    <name evidence="9" type="ORF">GCM10023186_11000</name>
</gene>
<proteinExistence type="predicted"/>
<dbReference type="InterPro" id="IPR003661">
    <property type="entry name" value="HisK_dim/P_dom"/>
</dbReference>
<dbReference type="SUPFAM" id="SSF55874">
    <property type="entry name" value="ATPase domain of HSP90 chaperone/DNA topoisomerase II/histidine kinase"/>
    <property type="match status" value="1"/>
</dbReference>
<evidence type="ECO:0000259" key="8">
    <source>
        <dbReference type="PROSITE" id="PS50109"/>
    </source>
</evidence>
<dbReference type="InterPro" id="IPR036890">
    <property type="entry name" value="HATPase_C_sf"/>
</dbReference>
<dbReference type="SMART" id="SM00387">
    <property type="entry name" value="HATPase_c"/>
    <property type="match status" value="1"/>
</dbReference>
<keyword evidence="5" id="KW-0418">Kinase</keyword>
<dbReference type="Pfam" id="PF02518">
    <property type="entry name" value="HATPase_c"/>
    <property type="match status" value="1"/>
</dbReference>
<dbReference type="InterPro" id="IPR004358">
    <property type="entry name" value="Sig_transdc_His_kin-like_C"/>
</dbReference>
<evidence type="ECO:0000256" key="1">
    <source>
        <dbReference type="ARBA" id="ARBA00000085"/>
    </source>
</evidence>
<dbReference type="PROSITE" id="PS50109">
    <property type="entry name" value="HIS_KIN"/>
    <property type="match status" value="1"/>
</dbReference>